<dbReference type="GO" id="GO:0042910">
    <property type="term" value="F:xenobiotic transmembrane transporter activity"/>
    <property type="evidence" value="ECO:0007669"/>
    <property type="project" value="TreeGrafter"/>
</dbReference>
<dbReference type="SUPFAM" id="SSF82693">
    <property type="entry name" value="Multidrug efflux transporter AcrB pore domain, PN1, PN2, PC1 and PC2 subdomains"/>
    <property type="match status" value="1"/>
</dbReference>
<dbReference type="Pfam" id="PF00873">
    <property type="entry name" value="ACR_tran"/>
    <property type="match status" value="1"/>
</dbReference>
<dbReference type="Gene3D" id="1.20.1640.10">
    <property type="entry name" value="Multidrug efflux transporter AcrB transmembrane domain"/>
    <property type="match status" value="2"/>
</dbReference>
<dbReference type="Gene3D" id="3.30.70.1430">
    <property type="entry name" value="Multidrug efflux transporter AcrB pore domain"/>
    <property type="match status" value="2"/>
</dbReference>
<name>A0A1V1P346_9BACT</name>
<comment type="caution">
    <text evidence="2">The sequence shown here is derived from an EMBL/GenBank/DDBJ whole genome shotgun (WGS) entry which is preliminary data.</text>
</comment>
<evidence type="ECO:0000256" key="1">
    <source>
        <dbReference type="SAM" id="Phobius"/>
    </source>
</evidence>
<dbReference type="Gene3D" id="3.30.70.1320">
    <property type="entry name" value="Multidrug efflux transporter AcrB pore domain like"/>
    <property type="match status" value="1"/>
</dbReference>
<reference evidence="3" key="1">
    <citation type="submission" date="2012-11" db="EMBL/GenBank/DDBJ databases">
        <authorList>
            <person name="Lucero-Rivera Y.E."/>
            <person name="Tovar-Ramirez D."/>
        </authorList>
    </citation>
    <scope>NUCLEOTIDE SEQUENCE [LARGE SCALE GENOMIC DNA]</scope>
    <source>
        <strain evidence="3">Araruama</strain>
    </source>
</reference>
<accession>A0A1V1P346</accession>
<keyword evidence="1" id="KW-0812">Transmembrane</keyword>
<dbReference type="PRINTS" id="PR00702">
    <property type="entry name" value="ACRIFLAVINRP"/>
</dbReference>
<gene>
    <name evidence="2" type="ORF">OMM_04074</name>
</gene>
<feature type="transmembrane region" description="Helical" evidence="1">
    <location>
        <begin position="261"/>
        <end position="279"/>
    </location>
</feature>
<sequence>MGDEIPQIWDELRRKVNDAQHLLPPGARPSVVNDDFGDVYGVFYAIYGEGYTYKELKDYADLLRRELLLVKDVASVKIYGEQPESIYLEISRARLAELGICIHDVIQTINRQGQVADAGNLMLGNDYVRIAPTGGVDSINDLQNLLVRCNGMDTGIYLKDVATITRGYQTPATVLMRYNSQPALGIGISTTGDGNVVNMGERVKKRLEELSAFAPAGMQLGVIALQSETVTRAVNGFINNLVQAVGIVLVVLCITMGFTSGILMGVILILTMFGTFIFMEILNVSLQNISLGALILALGMLVDNAIVVTEGILVRVKMGMKRYDASIETVAQTAWPLLGATIVAILAFAAIGTSTNTTGEFLFSLFLVMTSSLGLSWVLAITLIPLFCLRFLPKAKDDVKSDPYAGIVYRSYRTFLTNCLRHRFVTIILLGGIFVVSLIGLGRVEQSFFPGSDRPQFMINIFEPEGTHIDKTTRDICLIEKFVSQLEHVTSTASFVGQGALRFLLTYEPEMPSTSYGMVLVSVSDYKEIDQLLSQINPFLETNLSNSEFQLKNS</sequence>
<dbReference type="InterPro" id="IPR001036">
    <property type="entry name" value="Acrflvin-R"/>
</dbReference>
<dbReference type="EMBL" id="ATBP01000703">
    <property type="protein sequence ID" value="ETR69223.1"/>
    <property type="molecule type" value="Genomic_DNA"/>
</dbReference>
<keyword evidence="1" id="KW-1133">Transmembrane helix</keyword>
<dbReference type="InterPro" id="IPR027463">
    <property type="entry name" value="AcrB_DN_DC_subdom"/>
</dbReference>
<evidence type="ECO:0000313" key="2">
    <source>
        <dbReference type="EMBL" id="ETR69223.1"/>
    </source>
</evidence>
<feature type="transmembrane region" description="Helical" evidence="1">
    <location>
        <begin position="237"/>
        <end position="254"/>
    </location>
</feature>
<dbReference type="SUPFAM" id="SSF82866">
    <property type="entry name" value="Multidrug efflux transporter AcrB transmembrane domain"/>
    <property type="match status" value="1"/>
</dbReference>
<dbReference type="Proteomes" id="UP000189670">
    <property type="component" value="Unassembled WGS sequence"/>
</dbReference>
<evidence type="ECO:0000313" key="3">
    <source>
        <dbReference type="Proteomes" id="UP000189670"/>
    </source>
</evidence>
<dbReference type="Gene3D" id="3.30.2090.10">
    <property type="entry name" value="Multidrug efflux transporter AcrB TolC docking domain, DN and DC subdomains"/>
    <property type="match status" value="1"/>
</dbReference>
<feature type="transmembrane region" description="Helical" evidence="1">
    <location>
        <begin position="361"/>
        <end position="387"/>
    </location>
</feature>
<organism evidence="2 3">
    <name type="scientific">Candidatus Magnetoglobus multicellularis str. Araruama</name>
    <dbReference type="NCBI Taxonomy" id="890399"/>
    <lineage>
        <taxon>Bacteria</taxon>
        <taxon>Pseudomonadati</taxon>
        <taxon>Thermodesulfobacteriota</taxon>
        <taxon>Desulfobacteria</taxon>
        <taxon>Desulfobacterales</taxon>
        <taxon>Desulfobacteraceae</taxon>
        <taxon>Candidatus Magnetoglobus</taxon>
    </lineage>
</organism>
<feature type="transmembrane region" description="Helical" evidence="1">
    <location>
        <begin position="291"/>
        <end position="313"/>
    </location>
</feature>
<feature type="transmembrane region" description="Helical" evidence="1">
    <location>
        <begin position="334"/>
        <end position="355"/>
    </location>
</feature>
<dbReference type="PANTHER" id="PTHR32063">
    <property type="match status" value="1"/>
</dbReference>
<dbReference type="SUPFAM" id="SSF82714">
    <property type="entry name" value="Multidrug efflux transporter AcrB TolC docking domain, DN and DC subdomains"/>
    <property type="match status" value="1"/>
</dbReference>
<protein>
    <submittedName>
        <fullName evidence="2">Acriflavin resistance protein</fullName>
    </submittedName>
</protein>
<feature type="transmembrane region" description="Helical" evidence="1">
    <location>
        <begin position="424"/>
        <end position="444"/>
    </location>
</feature>
<proteinExistence type="predicted"/>
<dbReference type="GO" id="GO:0005886">
    <property type="term" value="C:plasma membrane"/>
    <property type="evidence" value="ECO:0007669"/>
    <property type="project" value="TreeGrafter"/>
</dbReference>
<keyword evidence="1" id="KW-0472">Membrane</keyword>
<dbReference type="PANTHER" id="PTHR32063:SF18">
    <property type="entry name" value="CATION EFFLUX SYSTEM PROTEIN"/>
    <property type="match status" value="1"/>
</dbReference>
<dbReference type="AlphaFoldDB" id="A0A1V1P346"/>